<dbReference type="Proteomes" id="UP000193719">
    <property type="component" value="Unassembled WGS sequence"/>
</dbReference>
<dbReference type="GO" id="GO:0004518">
    <property type="term" value="F:nuclease activity"/>
    <property type="evidence" value="ECO:0007669"/>
    <property type="project" value="InterPro"/>
</dbReference>
<comment type="caution">
    <text evidence="5">The sequence shown here is derived from an EMBL/GenBank/DDBJ whole genome shotgun (WGS) entry which is preliminary data.</text>
</comment>
<gene>
    <name evidence="5" type="ORF">BCR36DRAFT_79758</name>
</gene>
<protein>
    <recommendedName>
        <fullName evidence="4">XPG-I domain-containing protein</fullName>
    </recommendedName>
</protein>
<feature type="domain" description="XPG-I" evidence="4">
    <location>
        <begin position="160"/>
        <end position="230"/>
    </location>
</feature>
<dbReference type="CDD" id="cd09902">
    <property type="entry name" value="H3TH_MKT1"/>
    <property type="match status" value="1"/>
</dbReference>
<dbReference type="InterPro" id="IPR022039">
    <property type="entry name" value="MKT1_C"/>
</dbReference>
<accession>A0A1Y1V7I1</accession>
<reference evidence="5 6" key="2">
    <citation type="submission" date="2016-08" db="EMBL/GenBank/DDBJ databases">
        <title>Pervasive Adenine N6-methylation of Active Genes in Fungi.</title>
        <authorList>
            <consortium name="DOE Joint Genome Institute"/>
            <person name="Mondo S.J."/>
            <person name="Dannebaum R.O."/>
            <person name="Kuo R.C."/>
            <person name="Labutti K."/>
            <person name="Haridas S."/>
            <person name="Kuo A."/>
            <person name="Salamov A."/>
            <person name="Ahrendt S.R."/>
            <person name="Lipzen A."/>
            <person name="Sullivan W."/>
            <person name="Andreopoulos W.B."/>
            <person name="Clum A."/>
            <person name="Lindquist E."/>
            <person name="Daum C."/>
            <person name="Ramamoorthy G.K."/>
            <person name="Gryganskyi A."/>
            <person name="Culley D."/>
            <person name="Magnuson J.K."/>
            <person name="James T.Y."/>
            <person name="O'Malley M.A."/>
            <person name="Stajich J.E."/>
            <person name="Spatafora J.W."/>
            <person name="Visel A."/>
            <person name="Grigoriev I.V."/>
        </authorList>
    </citation>
    <scope>NUCLEOTIDE SEQUENCE [LARGE SCALE GENOMIC DNA]</scope>
    <source>
        <strain evidence="6">finn</strain>
    </source>
</reference>
<reference evidence="5 6" key="1">
    <citation type="submission" date="2016-08" db="EMBL/GenBank/DDBJ databases">
        <title>Genomes of anaerobic fungi encode conserved fungal cellulosomes for biomass hydrolysis.</title>
        <authorList>
            <consortium name="DOE Joint Genome Institute"/>
            <person name="Haitjema C.H."/>
            <person name="Gilmore S.P."/>
            <person name="Henske J.K."/>
            <person name="Solomon K.V."/>
            <person name="De Groot R."/>
            <person name="Kuo A."/>
            <person name="Mondo S.J."/>
            <person name="Salamov A.A."/>
            <person name="Labutti K."/>
            <person name="Zhao Z."/>
            <person name="Chiniquy J."/>
            <person name="Barry K."/>
            <person name="Brewer H.M."/>
            <person name="Purvine S.O."/>
            <person name="Wright A.T."/>
            <person name="Boxma B."/>
            <person name="Van Alen T."/>
            <person name="Hackstein J.H."/>
            <person name="Baker S.E."/>
            <person name="Grigoriev I.V."/>
            <person name="O'Malley M.A."/>
        </authorList>
    </citation>
    <scope>NUCLEOTIDE SEQUENCE [LARGE SCALE GENOMIC DNA]</scope>
    <source>
        <strain evidence="6">finn</strain>
    </source>
</reference>
<dbReference type="InterPro" id="IPR037314">
    <property type="entry name" value="MKT1_H3TH"/>
</dbReference>
<dbReference type="InterPro" id="IPR006084">
    <property type="entry name" value="XPG/Rad2"/>
</dbReference>
<dbReference type="GO" id="GO:0006974">
    <property type="term" value="P:DNA damage response"/>
    <property type="evidence" value="ECO:0007669"/>
    <property type="project" value="UniProtKB-ARBA"/>
</dbReference>
<dbReference type="InterPro" id="IPR029060">
    <property type="entry name" value="PIN-like_dom_sf"/>
</dbReference>
<dbReference type="InterPro" id="IPR006086">
    <property type="entry name" value="XPG-I_dom"/>
</dbReference>
<dbReference type="STRING" id="1754191.A0A1Y1V7I1"/>
<proteinExistence type="inferred from homology"/>
<evidence type="ECO:0000259" key="4">
    <source>
        <dbReference type="SMART" id="SM00484"/>
    </source>
</evidence>
<evidence type="ECO:0000256" key="1">
    <source>
        <dbReference type="ARBA" id="ARBA00022845"/>
    </source>
</evidence>
<feature type="region of interest" description="Disordered" evidence="3">
    <location>
        <begin position="445"/>
        <end position="478"/>
    </location>
</feature>
<dbReference type="CDD" id="cd09858">
    <property type="entry name" value="PIN_MKT1"/>
    <property type="match status" value="1"/>
</dbReference>
<name>A0A1Y1V7I1_9FUNG</name>
<dbReference type="PANTHER" id="PTHR11081">
    <property type="entry name" value="FLAP ENDONUCLEASE FAMILY MEMBER"/>
    <property type="match status" value="1"/>
</dbReference>
<evidence type="ECO:0000313" key="6">
    <source>
        <dbReference type="Proteomes" id="UP000193719"/>
    </source>
</evidence>
<dbReference type="OrthoDB" id="17262at2759"/>
<feature type="compositionally biased region" description="Polar residues" evidence="3">
    <location>
        <begin position="468"/>
        <end position="478"/>
    </location>
</feature>
<dbReference type="AlphaFoldDB" id="A0A1Y1V7I1"/>
<comment type="similarity">
    <text evidence="2">Belongs to the XPG/RAD2 endonuclease family.</text>
</comment>
<dbReference type="Pfam" id="PF12247">
    <property type="entry name" value="MKT1_N"/>
    <property type="match status" value="1"/>
</dbReference>
<dbReference type="GO" id="GO:0006417">
    <property type="term" value="P:regulation of translation"/>
    <property type="evidence" value="ECO:0007669"/>
    <property type="project" value="UniProtKB-KW"/>
</dbReference>
<dbReference type="EMBL" id="MCFH01000027">
    <property type="protein sequence ID" value="ORX48366.1"/>
    <property type="molecule type" value="Genomic_DNA"/>
</dbReference>
<evidence type="ECO:0000256" key="3">
    <source>
        <dbReference type="SAM" id="MobiDB-lite"/>
    </source>
</evidence>
<organism evidence="5 6">
    <name type="scientific">Piromyces finnis</name>
    <dbReference type="NCBI Taxonomy" id="1754191"/>
    <lineage>
        <taxon>Eukaryota</taxon>
        <taxon>Fungi</taxon>
        <taxon>Fungi incertae sedis</taxon>
        <taxon>Chytridiomycota</taxon>
        <taxon>Chytridiomycota incertae sedis</taxon>
        <taxon>Neocallimastigomycetes</taxon>
        <taxon>Neocallimastigales</taxon>
        <taxon>Neocallimastigaceae</taxon>
        <taxon>Piromyces</taxon>
    </lineage>
</organism>
<evidence type="ECO:0000313" key="5">
    <source>
        <dbReference type="EMBL" id="ORX48366.1"/>
    </source>
</evidence>
<dbReference type="Pfam" id="PF12246">
    <property type="entry name" value="MKT1_C"/>
    <property type="match status" value="1"/>
</dbReference>
<dbReference type="SUPFAM" id="SSF88723">
    <property type="entry name" value="PIN domain-like"/>
    <property type="match status" value="1"/>
</dbReference>
<dbReference type="Gene3D" id="3.40.50.1010">
    <property type="entry name" value="5'-nuclease"/>
    <property type="match status" value="1"/>
</dbReference>
<keyword evidence="6" id="KW-1185">Reference proteome</keyword>
<evidence type="ECO:0000256" key="2">
    <source>
        <dbReference type="ARBA" id="ARBA00024023"/>
    </source>
</evidence>
<dbReference type="GO" id="GO:0003730">
    <property type="term" value="F:mRNA 3'-UTR binding"/>
    <property type="evidence" value="ECO:0007669"/>
    <property type="project" value="TreeGrafter"/>
</dbReference>
<keyword evidence="1" id="KW-0810">Translation regulation</keyword>
<sequence>MPIRHFDFYISERHLNQTAPISQLKGAKIGFEGQYWLRKIIKPLSHARMPNATEAKTLENITANIVAMGGTFPYNSFKTLLEKEINKIRSLDIYPFFVFNGLSFLRKDKPFSIDDTRPNKRSSGWDHYEKGKLDMAHNTWSSSGSVHQNEFMNLVFKIFQENNIEFMRAPYSSWAQLAYLQQKGYIQSVYSGSEMLMWCGDNDNVITNIDFDKKEFTWVEKIRVIQDLNLMHPDLFIDICMLAGFDWISTFPPLLSSPNISFTFKGTVDMVQQYRTGYNAIQAHAEHPNVKKYNYEENFCRIKSIIYHNIILKEDGTTEPLNKETAPNDLHELFGPRLPDEVYFYMCQGMVSPQVITNLVSGMLLEGPPLCNGDTIEYHEFIKSQSLLDLRTQALSLLTMGMSNYMRSRKVNSIFWFEPSTEFQLHHENEPIGARWLPPNKLAQIKDSKQPDKENEDANQESKEKEQSNNATETKVNTTPVYSLTNNIEWIESHKKKDKDFSISKINLSFCLQTIQNQSQIQLNVPTSGQNNNNKNSKNSFDLKFIRSVDDIYGLVLLRFLEARDFIKLNNNTKSSGSSTIAIGSYQTTAYGKALQKALSTTSSSANLQEEIVTALELIRMNALTDKSYNKIPYIKPGTKLTSPVTLSTPTTPKKEGQKIQEHINLISRVASLLHISFKSMVVWKGSLDLELLRFNSFMKAVNRSLRNLCEMLLLSMTMNENAGKSDSNLEVLSTGIKLPFLLDANTANGIITKSYLDSLTDIINITPEVIQKSTTSVENKFQEYCENVKGDIENTYKLWDSIIEAIKSLKSDGEITEEYAKEFFDANEWLKGKRPLFN</sequence>
<dbReference type="InterPro" id="IPR022040">
    <property type="entry name" value="MKT1_N"/>
</dbReference>
<dbReference type="PANTHER" id="PTHR11081:SF32">
    <property type="entry name" value="POST-TRANSCRIPTIONAL REGULATOR MKT1"/>
    <property type="match status" value="1"/>
</dbReference>
<dbReference type="SMART" id="SM00484">
    <property type="entry name" value="XPGI"/>
    <property type="match status" value="1"/>
</dbReference>